<gene>
    <name evidence="1" type="ORF">HDK90DRAFT_357165</name>
</gene>
<accession>A0ABR1YHT5</accession>
<reference evidence="1 2" key="1">
    <citation type="submission" date="2024-04" db="EMBL/GenBank/DDBJ databases">
        <title>Phyllosticta paracitricarpa is synonymous to the EU quarantine fungus P. citricarpa based on phylogenomic analyses.</title>
        <authorList>
            <consortium name="Lawrence Berkeley National Laboratory"/>
            <person name="Van Ingen-Buijs V.A."/>
            <person name="Van Westerhoven A.C."/>
            <person name="Haridas S."/>
            <person name="Skiadas P."/>
            <person name="Martin F."/>
            <person name="Groenewald J.Z."/>
            <person name="Crous P.W."/>
            <person name="Seidl M.F."/>
        </authorList>
    </citation>
    <scope>NUCLEOTIDE SEQUENCE [LARGE SCALE GENOMIC DNA]</scope>
    <source>
        <strain evidence="1 2">CBS 123374</strain>
    </source>
</reference>
<dbReference type="EMBL" id="JBBWRZ010000009">
    <property type="protein sequence ID" value="KAK8229420.1"/>
    <property type="molecule type" value="Genomic_DNA"/>
</dbReference>
<proteinExistence type="predicted"/>
<dbReference type="Proteomes" id="UP001492380">
    <property type="component" value="Unassembled WGS sequence"/>
</dbReference>
<organism evidence="1 2">
    <name type="scientific">Phyllosticta capitalensis</name>
    <dbReference type="NCBI Taxonomy" id="121624"/>
    <lineage>
        <taxon>Eukaryota</taxon>
        <taxon>Fungi</taxon>
        <taxon>Dikarya</taxon>
        <taxon>Ascomycota</taxon>
        <taxon>Pezizomycotina</taxon>
        <taxon>Dothideomycetes</taxon>
        <taxon>Dothideomycetes incertae sedis</taxon>
        <taxon>Botryosphaeriales</taxon>
        <taxon>Phyllostictaceae</taxon>
        <taxon>Phyllosticta</taxon>
    </lineage>
</organism>
<evidence type="ECO:0000313" key="2">
    <source>
        <dbReference type="Proteomes" id="UP001492380"/>
    </source>
</evidence>
<evidence type="ECO:0000313" key="1">
    <source>
        <dbReference type="EMBL" id="KAK8229420.1"/>
    </source>
</evidence>
<comment type="caution">
    <text evidence="1">The sequence shown here is derived from an EMBL/GenBank/DDBJ whole genome shotgun (WGS) entry which is preliminary data.</text>
</comment>
<protein>
    <submittedName>
        <fullName evidence="1">Uncharacterized protein</fullName>
    </submittedName>
</protein>
<sequence length="212" mass="23499">MGLRTSFHKTSRACQATVTPKASIVDEPYAKPCILEEFTEVASKTSQCKMAVRHKAGTRLRSALRCQAKLAGSSQSERANDWPCGDLKIGILASTTVGPDMQGHRKLGVRVCWRASKAESDVVRHSTWDGVRVNERNNRATDFRRSMLCCALLPSHAASMIQFQCLRDDNRSSAGPMGWCAERRLKQPCCSRRGVHKCKVSQPSQRAPIDPN</sequence>
<name>A0ABR1YHT5_9PEZI</name>
<keyword evidence="2" id="KW-1185">Reference proteome</keyword>